<name>A0A3D0ZP14_UNCKA</name>
<evidence type="ECO:0000313" key="2">
    <source>
        <dbReference type="EMBL" id="HCC42020.1"/>
    </source>
</evidence>
<reference evidence="2 3" key="1">
    <citation type="journal article" date="2018" name="Nat. Biotechnol.">
        <title>A standardized bacterial taxonomy based on genome phylogeny substantially revises the tree of life.</title>
        <authorList>
            <person name="Parks D.H."/>
            <person name="Chuvochina M."/>
            <person name="Waite D.W."/>
            <person name="Rinke C."/>
            <person name="Skarshewski A."/>
            <person name="Chaumeil P.A."/>
            <person name="Hugenholtz P."/>
        </authorList>
    </citation>
    <scope>NUCLEOTIDE SEQUENCE [LARGE SCALE GENOMIC DNA]</scope>
    <source>
        <strain evidence="2">UBA11701</strain>
    </source>
</reference>
<feature type="domain" description="PD-(D/E)XK endonuclease-like" evidence="1">
    <location>
        <begin position="22"/>
        <end position="157"/>
    </location>
</feature>
<protein>
    <recommendedName>
        <fullName evidence="1">PD-(D/E)XK endonuclease-like domain-containing protein</fullName>
    </recommendedName>
</protein>
<gene>
    <name evidence="2" type="ORF">DEP93_00945</name>
</gene>
<dbReference type="EMBL" id="DOZN01000008">
    <property type="protein sequence ID" value="HCC42020.1"/>
    <property type="molecule type" value="Genomic_DNA"/>
</dbReference>
<feature type="domain" description="PD-(D/E)XK endonuclease-like" evidence="1">
    <location>
        <begin position="184"/>
        <end position="298"/>
    </location>
</feature>
<dbReference type="InterPro" id="IPR011604">
    <property type="entry name" value="PDDEXK-like_dom_sf"/>
</dbReference>
<comment type="caution">
    <text evidence="2">The sequence shown here is derived from an EMBL/GenBank/DDBJ whole genome shotgun (WGS) entry which is preliminary data.</text>
</comment>
<accession>A0A3D0ZP14</accession>
<organism evidence="2 3">
    <name type="scientific">candidate division WWE3 bacterium</name>
    <dbReference type="NCBI Taxonomy" id="2053526"/>
    <lineage>
        <taxon>Bacteria</taxon>
        <taxon>Katanobacteria</taxon>
    </lineage>
</organism>
<dbReference type="Pfam" id="PF12705">
    <property type="entry name" value="PDDEXK_1"/>
    <property type="match status" value="2"/>
</dbReference>
<dbReference type="Proteomes" id="UP000263336">
    <property type="component" value="Unassembled WGS sequence"/>
</dbReference>
<proteinExistence type="predicted"/>
<dbReference type="AlphaFoldDB" id="A0A3D0ZP14"/>
<evidence type="ECO:0000259" key="1">
    <source>
        <dbReference type="Pfam" id="PF12705"/>
    </source>
</evidence>
<dbReference type="Gene3D" id="3.90.320.10">
    <property type="match status" value="1"/>
</dbReference>
<evidence type="ECO:0000313" key="3">
    <source>
        <dbReference type="Proteomes" id="UP000263336"/>
    </source>
</evidence>
<sequence length="346" mass="40523">MIEHFHNQKRGGKMVGKGSLGLSESLAETYLGCPKKYWFSHVRKLPEKTDYQRLMGITVHRFIAKMHSSRQNPLYYQTVDNARKAWFWTWRYTLEKNGPNMLVHSKKDGEDFGVAGWICIDNYWKRNIDEPAPLHVEKRYEMPLFPMVKFAGRLDQIRAMPLEKIADIRPELIVNGRLIEGYDPVAIIDLKTGKESYDPRRFNPDITDLALAAYQFELHENLQITAYCWLYFQVYGRLPVAFYWYHLRSGKAFMTYRNKSDFQTFLEIMKYVANGIKAESYPKHPTPRCRKCDYFQECAALRPDRPLMITEPSDGINLGGEITVWPQTSPVKTRQLRLKFPSANDN</sequence>
<dbReference type="InterPro" id="IPR038726">
    <property type="entry name" value="PDDEXK_AddAB-type"/>
</dbReference>